<proteinExistence type="predicted"/>
<protein>
    <submittedName>
        <fullName evidence="1">Zipper dimerization domain transcription factor-like protein</fullName>
    </submittedName>
</protein>
<dbReference type="EMBL" id="BK032723">
    <property type="protein sequence ID" value="DAF56874.1"/>
    <property type="molecule type" value="Genomic_DNA"/>
</dbReference>
<name>A0A8S5T264_9CAUD</name>
<sequence>MGETKQTVYEYDCNQIWIQEGELDEETVRASPEKYLDYIPQKEKTPTELLEEKIEEQQTQIQMLTDCLLEMSETVYQ</sequence>
<accession>A0A8S5T264</accession>
<reference evidence="1" key="1">
    <citation type="journal article" date="2021" name="Proc. Natl. Acad. Sci. U.S.A.">
        <title>A Catalog of Tens of Thousands of Viruses from Human Metagenomes Reveals Hidden Associations with Chronic Diseases.</title>
        <authorList>
            <person name="Tisza M.J."/>
            <person name="Buck C.B."/>
        </authorList>
    </citation>
    <scope>NUCLEOTIDE SEQUENCE</scope>
    <source>
        <strain evidence="1">CteEJ17</strain>
    </source>
</reference>
<organism evidence="1">
    <name type="scientific">Siphoviridae sp. cteEJ17</name>
    <dbReference type="NCBI Taxonomy" id="2827904"/>
    <lineage>
        <taxon>Viruses</taxon>
        <taxon>Duplodnaviria</taxon>
        <taxon>Heunggongvirae</taxon>
        <taxon>Uroviricota</taxon>
        <taxon>Caudoviricetes</taxon>
    </lineage>
</organism>
<evidence type="ECO:0000313" key="1">
    <source>
        <dbReference type="EMBL" id="DAF56874.1"/>
    </source>
</evidence>